<dbReference type="HAMAP" id="MF_02003">
    <property type="entry name" value="Ile_tRNA_synth_type2"/>
    <property type="match status" value="1"/>
</dbReference>
<keyword evidence="8" id="KW-0479">Metal-binding</keyword>
<comment type="function">
    <text evidence="6 8">Catalyzes the attachment of isoleucine to tRNA(Ile). As IleRS can inadvertently accommodate and process structurally similar amino acids such as valine, to avoid such errors it has two additional distinct tRNA(Ile)-dependent editing activities. One activity is designated as 'pretransfer' editing and involves the hydrolysis of activated Val-AMP. The other activity is designated 'posttransfer' editing and involves deacylation of mischarged Val-tRNA(Ile).</text>
</comment>
<dbReference type="InterPro" id="IPR002300">
    <property type="entry name" value="aa-tRNA-synth_Ia"/>
</dbReference>
<dbReference type="CDD" id="cd00818">
    <property type="entry name" value="IleRS_core"/>
    <property type="match status" value="1"/>
</dbReference>
<dbReference type="Proteomes" id="UP001273350">
    <property type="component" value="Unassembled WGS sequence"/>
</dbReference>
<dbReference type="PRINTS" id="PR00984">
    <property type="entry name" value="TRNASYNTHILE"/>
</dbReference>
<evidence type="ECO:0000256" key="5">
    <source>
        <dbReference type="ARBA" id="ARBA00023146"/>
    </source>
</evidence>
<gene>
    <name evidence="8 11" type="primary">ileS</name>
    <name evidence="11" type="ORF">SGQ83_19245</name>
</gene>
<dbReference type="InterPro" id="IPR023586">
    <property type="entry name" value="Ile-tRNA-ligase_type2"/>
</dbReference>
<dbReference type="InterPro" id="IPR033709">
    <property type="entry name" value="Anticodon_Ile_ABEc"/>
</dbReference>
<dbReference type="SUPFAM" id="SSF52374">
    <property type="entry name" value="Nucleotidylyl transferase"/>
    <property type="match status" value="1"/>
</dbReference>
<keyword evidence="3 8" id="KW-0067">ATP-binding</keyword>
<feature type="short sequence motif" description="'KMSKS' region" evidence="8">
    <location>
        <begin position="682"/>
        <end position="686"/>
    </location>
</feature>
<dbReference type="PANTHER" id="PTHR42780:SF1">
    <property type="entry name" value="ISOLEUCINE--TRNA LIGASE, CYTOPLASMIC"/>
    <property type="match status" value="1"/>
</dbReference>
<evidence type="ECO:0000256" key="4">
    <source>
        <dbReference type="ARBA" id="ARBA00022917"/>
    </source>
</evidence>
<dbReference type="EC" id="6.1.1.5" evidence="8"/>
<dbReference type="CDD" id="cd07961">
    <property type="entry name" value="Anticodon_Ia_Ile_ABEc"/>
    <property type="match status" value="1"/>
</dbReference>
<feature type="binding site" evidence="8">
    <location>
        <position position="685"/>
    </location>
    <ligand>
        <name>ATP</name>
        <dbReference type="ChEBI" id="CHEBI:30616"/>
    </ligand>
</feature>
<comment type="similarity">
    <text evidence="8">Belongs to the class-I aminoacyl-tRNA synthetase family. IleS type 2 subfamily.</text>
</comment>
<dbReference type="RefSeq" id="WP_230003738.1">
    <property type="nucleotide sequence ID" value="NZ_CP087134.1"/>
</dbReference>
<keyword evidence="8" id="KW-0963">Cytoplasm</keyword>
<reference evidence="11 12" key="1">
    <citation type="submission" date="2023-11" db="EMBL/GenBank/DDBJ databases">
        <title>Unpublished Manusciprt.</title>
        <authorList>
            <person name="Saticioglu I.B."/>
            <person name="Ay H."/>
            <person name="Ajmi N."/>
            <person name="Altun S."/>
            <person name="Duman M."/>
        </authorList>
    </citation>
    <scope>NUCLEOTIDE SEQUENCE [LARGE SCALE GENOMIC DNA]</scope>
    <source>
        <strain evidence="11 12">Fl-318</strain>
    </source>
</reference>
<feature type="domain" description="Aminoacyl-tRNA synthetase class Ia" evidence="9">
    <location>
        <begin position="20"/>
        <end position="720"/>
    </location>
</feature>
<dbReference type="GO" id="GO:0004822">
    <property type="term" value="F:isoleucine-tRNA ligase activity"/>
    <property type="evidence" value="ECO:0007669"/>
    <property type="project" value="UniProtKB-EC"/>
</dbReference>
<keyword evidence="2 8" id="KW-0547">Nucleotide-binding</keyword>
<keyword evidence="4 8" id="KW-0648">Protein biosynthesis</keyword>
<dbReference type="Pfam" id="PF19302">
    <property type="entry name" value="DUF5915"/>
    <property type="match status" value="1"/>
</dbReference>
<keyword evidence="5 8" id="KW-0030">Aminoacyl-tRNA synthetase</keyword>
<feature type="domain" description="Methionyl/Valyl/Leucyl/Isoleucyl-tRNA synthetase anticodon-binding" evidence="10">
    <location>
        <begin position="769"/>
        <end position="921"/>
    </location>
</feature>
<feature type="short sequence motif" description="'HIGH' region" evidence="8">
    <location>
        <begin position="50"/>
        <end position="60"/>
    </location>
</feature>
<evidence type="ECO:0000259" key="9">
    <source>
        <dbReference type="Pfam" id="PF00133"/>
    </source>
</evidence>
<dbReference type="InterPro" id="IPR002301">
    <property type="entry name" value="Ile-tRNA-ligase"/>
</dbReference>
<dbReference type="Gene3D" id="1.10.730.10">
    <property type="entry name" value="Isoleucyl-tRNA Synthetase, Domain 1"/>
    <property type="match status" value="1"/>
</dbReference>
<evidence type="ECO:0000256" key="3">
    <source>
        <dbReference type="ARBA" id="ARBA00022840"/>
    </source>
</evidence>
<dbReference type="SUPFAM" id="SSF50677">
    <property type="entry name" value="ValRS/IleRS/LeuRS editing domain"/>
    <property type="match status" value="1"/>
</dbReference>
<organism evidence="11 12">
    <name type="scientific">Flavobacterium cupriresistens</name>
    <dbReference type="NCBI Taxonomy" id="2893885"/>
    <lineage>
        <taxon>Bacteria</taxon>
        <taxon>Pseudomonadati</taxon>
        <taxon>Bacteroidota</taxon>
        <taxon>Flavobacteriia</taxon>
        <taxon>Flavobacteriales</taxon>
        <taxon>Flavobacteriaceae</taxon>
        <taxon>Flavobacterium</taxon>
    </lineage>
</organism>
<evidence type="ECO:0000313" key="12">
    <source>
        <dbReference type="Proteomes" id="UP001273350"/>
    </source>
</evidence>
<dbReference type="PANTHER" id="PTHR42780">
    <property type="entry name" value="SOLEUCYL-TRNA SYNTHETASE"/>
    <property type="match status" value="1"/>
</dbReference>
<dbReference type="NCBIfam" id="TIGR00392">
    <property type="entry name" value="ileS"/>
    <property type="match status" value="1"/>
</dbReference>
<keyword evidence="12" id="KW-1185">Reference proteome</keyword>
<evidence type="ECO:0000256" key="2">
    <source>
        <dbReference type="ARBA" id="ARBA00022741"/>
    </source>
</evidence>
<keyword evidence="8" id="KW-0862">Zinc</keyword>
<keyword evidence="1 8" id="KW-0436">Ligase</keyword>
<dbReference type="InterPro" id="IPR009008">
    <property type="entry name" value="Val/Leu/Ile-tRNA-synth_edit"/>
</dbReference>
<sequence>MSTKFTEYKGLDLPTVASEVFDFWKKENIFEKSVTTREGAEPYVFFEGPPSANGLPGIHHVMARAIKDIFCRYKTQKGFQVKRKAGWDTHGLPVELGTEKELGITKEDIGKTISIEEYNEACKKTVMRYTDVWNDLTEKMGYWVDMEDPYVTYKPKYMESVWWLLKQIYDKGLLYKGYTIQPYSPKAGTGLSSHEVNQPGAYRDVTDTTIVAQFKTLPETLPSFLQGFGDVHILAWTTTPWTLPSNTALTVGPKIDYVLLKTFNQYTFEPINVVLAKNLVGKQFGKGFFASTEEADFANFKSGDKNIPYTILTEAKGADLVEIRYEQLLPYTLPYQNAENAFRVISGDFVTTEDGTGIVHTAPTFGADDAKVAKEAKPEVPPMLVLDESGTAVPLVDLQGKFTSHMGEFAGKYVKNEYYETGQAPERSVDVEIAIRLKEENKAFKVEKYVHSYPHSWRTDEPLLYYPLDSWFIKVTDVKDRMFDLNETINWKPKSTGEGRFGNWLKNANDWNLSRSRYWGIPLPIWRTEDKKEEVLIGSVEELYNAIEKAIEAGFQKENPFKDFEIGNMSEANYDLIDLHKNVVDQITLVSASGKPMKRESDLIDVWFDSGAMPYAQWHYPFENKDKIDENKDFPANFIAEGVDQTRGWFYTLHAIGTLVFDKVAYKNVVSNGLVLDKNGLKMSKSKGNSIDPFTTIKEYGPDATRWYMISNANPWDNLKFDLEGIAEVRRKFFGTLYNTYSFFSLYANIDGFKYAEAEIPLNERPEIDQWIMSELHTLIKFVDECYEEYEPTKAARAISDFVQENLSNWYVRLCRRRFWKGEYAHDKIAAYQTLYTCLLTISKLSAPIAPFFMDKLYRDLTVSTGSEQYASVHLAEFPKFVENFVNKTLESKMQKAQTISSLVLSLRKKEMIKVRQPLQKVMIPVLDDNQRAEIEAISELVKAEVNVKEIILLDDASGVLVKQIKPNFKALGPRFGKDMGLISKEIQGFSADQINQLDKEGTLDIVIAGNNVTLSLEDVEITSQDIEGWLVANSGGITVALDITITEELKNEGIARELVNRIQNIRKDSGFEVTDKIKVQLKRSGLLEEAILKNEAYIKSETLTDSLVFVDALENGTEIEFDDIKTTILISK</sequence>
<dbReference type="SUPFAM" id="SSF47323">
    <property type="entry name" value="Anticodon-binding domain of a subclass of class I aminoacyl-tRNA synthetases"/>
    <property type="match status" value="2"/>
</dbReference>
<evidence type="ECO:0000256" key="8">
    <source>
        <dbReference type="HAMAP-Rule" id="MF_02003"/>
    </source>
</evidence>
<comment type="domain">
    <text evidence="8">IleRS has two distinct active sites: one for aminoacylation and one for editing. The misactivated valine is translocated from the active site to the editing site, which sterically excludes the correctly activated isoleucine. The single editing site contains two valyl binding pockets, one specific for each substrate (Val-AMP or Val-tRNA(Ile)).</text>
</comment>
<evidence type="ECO:0000313" key="11">
    <source>
        <dbReference type="EMBL" id="MDX6191498.1"/>
    </source>
</evidence>
<proteinExistence type="inferred from homology"/>
<accession>A0ABU4RFY4</accession>
<dbReference type="InterPro" id="IPR013155">
    <property type="entry name" value="M/V/L/I-tRNA-synth_anticd-bd"/>
</dbReference>
<dbReference type="Gene3D" id="3.40.50.620">
    <property type="entry name" value="HUPs"/>
    <property type="match status" value="2"/>
</dbReference>
<comment type="cofactor">
    <cofactor evidence="8">
        <name>Zn(2+)</name>
        <dbReference type="ChEBI" id="CHEBI:29105"/>
    </cofactor>
</comment>
<dbReference type="EMBL" id="JAWXVI010000010">
    <property type="protein sequence ID" value="MDX6191498.1"/>
    <property type="molecule type" value="Genomic_DNA"/>
</dbReference>
<comment type="subunit">
    <text evidence="8">Monomer.</text>
</comment>
<name>A0ABU4RFY4_9FLAO</name>
<comment type="subcellular location">
    <subcellularLocation>
        <location evidence="8">Cytoplasm</location>
    </subcellularLocation>
</comment>
<dbReference type="InterPro" id="IPR009080">
    <property type="entry name" value="tRNAsynth_Ia_anticodon-bd"/>
</dbReference>
<dbReference type="Pfam" id="PF00133">
    <property type="entry name" value="tRNA-synt_1"/>
    <property type="match status" value="1"/>
</dbReference>
<comment type="caution">
    <text evidence="11">The sequence shown here is derived from an EMBL/GenBank/DDBJ whole genome shotgun (WGS) entry which is preliminary data.</text>
</comment>
<evidence type="ECO:0000256" key="7">
    <source>
        <dbReference type="ARBA" id="ARBA00048359"/>
    </source>
</evidence>
<protein>
    <recommendedName>
        <fullName evidence="8">Isoleucine--tRNA ligase</fullName>
        <ecNumber evidence="8">6.1.1.5</ecNumber>
    </recommendedName>
    <alternativeName>
        <fullName evidence="8">Isoleucyl-tRNA synthetase</fullName>
        <shortName evidence="8">IleRS</shortName>
    </alternativeName>
</protein>
<evidence type="ECO:0000259" key="10">
    <source>
        <dbReference type="Pfam" id="PF08264"/>
    </source>
</evidence>
<evidence type="ECO:0000256" key="6">
    <source>
        <dbReference type="ARBA" id="ARBA00025217"/>
    </source>
</evidence>
<evidence type="ECO:0000256" key="1">
    <source>
        <dbReference type="ARBA" id="ARBA00022598"/>
    </source>
</evidence>
<dbReference type="InterPro" id="IPR014729">
    <property type="entry name" value="Rossmann-like_a/b/a_fold"/>
</dbReference>
<comment type="catalytic activity">
    <reaction evidence="7 8">
        <text>tRNA(Ile) + L-isoleucine + ATP = L-isoleucyl-tRNA(Ile) + AMP + diphosphate</text>
        <dbReference type="Rhea" id="RHEA:11060"/>
        <dbReference type="Rhea" id="RHEA-COMP:9666"/>
        <dbReference type="Rhea" id="RHEA-COMP:9695"/>
        <dbReference type="ChEBI" id="CHEBI:30616"/>
        <dbReference type="ChEBI" id="CHEBI:33019"/>
        <dbReference type="ChEBI" id="CHEBI:58045"/>
        <dbReference type="ChEBI" id="CHEBI:78442"/>
        <dbReference type="ChEBI" id="CHEBI:78528"/>
        <dbReference type="ChEBI" id="CHEBI:456215"/>
        <dbReference type="EC" id="6.1.1.5"/>
    </reaction>
</comment>
<dbReference type="Pfam" id="PF08264">
    <property type="entry name" value="Anticodon_1"/>
    <property type="match status" value="1"/>
</dbReference>